<dbReference type="Proteomes" id="UP000277294">
    <property type="component" value="Unassembled WGS sequence"/>
</dbReference>
<feature type="domain" description="Microcin J25-processing protein McjB C-terminal" evidence="1">
    <location>
        <begin position="342"/>
        <end position="441"/>
    </location>
</feature>
<accession>A0A3P4B1H1</accession>
<reference evidence="2 3" key="1">
    <citation type="submission" date="2018-10" db="EMBL/GenBank/DDBJ databases">
        <authorList>
            <person name="Criscuolo A."/>
        </authorList>
    </citation>
    <scope>NUCLEOTIDE SEQUENCE [LARGE SCALE GENOMIC DNA]</scope>
    <source>
        <strain evidence="2">DnA1</strain>
    </source>
</reference>
<dbReference type="InterPro" id="IPR032708">
    <property type="entry name" value="McjB_C"/>
</dbReference>
<dbReference type="EMBL" id="UWPJ01000017">
    <property type="protein sequence ID" value="VCU70129.1"/>
    <property type="molecule type" value="Genomic_DNA"/>
</dbReference>
<dbReference type="Pfam" id="PF13471">
    <property type="entry name" value="Transglut_core3"/>
    <property type="match status" value="1"/>
</dbReference>
<sequence length="456" mass="51155">MIPIAPPENSRLEHKTASMQRIRIAITERNFTDLQAEDAWAWRLTGWLFGVLPDGHSLRRLLGLEYTRHKMQKAVLETAFAELRQCWNASDMRYYAFKGGVFQHAYPDRLMRSHGDIDLYVPPESLPEAVSRLPAGWAFVPAPPDSKSHNAGTLLNGQGRKIADIHRSLMPLGSMNARRSKALHAALEAHSMELAVDGAPSIPAFDWTGQVLAGLVINRGWCGDHWRLKASDYLDLQVLLESGRVTMDGLRRRAAVLGLRHSLEAFLSICDPARQRLVLEHTVRSRLLARLLLDRAAMRDGYFPRYYLGKAVGLLRDLVLFAPILLDVLGSLRRHSNPHDVVRGLKRRRGMHWDELRYLSAARWSTALVRKARITQAGACVIRSLAVLAALRNDGRRATWVQGFRKTPTDGGLPGHAWVEVEGRILDGHDDPNVHAHFTVSLRIEADPEPGSADSR</sequence>
<evidence type="ECO:0000313" key="3">
    <source>
        <dbReference type="Proteomes" id="UP000277294"/>
    </source>
</evidence>
<evidence type="ECO:0000259" key="1">
    <source>
        <dbReference type="Pfam" id="PF13471"/>
    </source>
</evidence>
<dbReference type="NCBIfam" id="NF033537">
    <property type="entry name" value="lasso_biosyn_B2"/>
    <property type="match status" value="1"/>
</dbReference>
<name>A0A3P4B1H1_9BURK</name>
<evidence type="ECO:0000313" key="2">
    <source>
        <dbReference type="EMBL" id="VCU70129.1"/>
    </source>
</evidence>
<dbReference type="AlphaFoldDB" id="A0A3P4B1H1"/>
<dbReference type="InterPro" id="IPR053521">
    <property type="entry name" value="McjB-like"/>
</dbReference>
<keyword evidence="3" id="KW-1185">Reference proteome</keyword>
<dbReference type="Pfam" id="PF14907">
    <property type="entry name" value="NTP_transf_5"/>
    <property type="match status" value="1"/>
</dbReference>
<proteinExistence type="predicted"/>
<gene>
    <name evidence="2" type="ORF">PIGHUM_02196</name>
</gene>
<protein>
    <recommendedName>
        <fullName evidence="1">Microcin J25-processing protein McjB C-terminal domain-containing protein</fullName>
    </recommendedName>
</protein>
<dbReference type="InterPro" id="IPR039498">
    <property type="entry name" value="NTP_transf_5"/>
</dbReference>
<organism evidence="2 3">
    <name type="scientific">Pigmentiphaga humi</name>
    <dbReference type="NCBI Taxonomy" id="2478468"/>
    <lineage>
        <taxon>Bacteria</taxon>
        <taxon>Pseudomonadati</taxon>
        <taxon>Pseudomonadota</taxon>
        <taxon>Betaproteobacteria</taxon>
        <taxon>Burkholderiales</taxon>
        <taxon>Alcaligenaceae</taxon>
        <taxon>Pigmentiphaga</taxon>
    </lineage>
</organism>